<dbReference type="SMART" id="SM00825">
    <property type="entry name" value="PKS_KS"/>
    <property type="match status" value="1"/>
</dbReference>
<name>A0A834NHM1_VESGE</name>
<feature type="domain" description="Ketosynthase family 3 (KS3)" evidence="2">
    <location>
        <begin position="1"/>
        <end position="155"/>
    </location>
</feature>
<dbReference type="PROSITE" id="PS52004">
    <property type="entry name" value="KS3_2"/>
    <property type="match status" value="1"/>
</dbReference>
<dbReference type="InterPro" id="IPR014030">
    <property type="entry name" value="Ketoacyl_synth_N"/>
</dbReference>
<gene>
    <name evidence="3" type="ORF">HZH68_004063</name>
</gene>
<dbReference type="GO" id="GO:0004315">
    <property type="term" value="F:3-oxoacyl-[acyl-carrier-protein] synthase activity"/>
    <property type="evidence" value="ECO:0007669"/>
    <property type="project" value="InterPro"/>
</dbReference>
<proteinExistence type="predicted"/>
<dbReference type="Pfam" id="PF00109">
    <property type="entry name" value="ketoacyl-synt"/>
    <property type="match status" value="1"/>
</dbReference>
<dbReference type="AlphaFoldDB" id="A0A834NHM1"/>
<dbReference type="GO" id="GO:0004312">
    <property type="term" value="F:fatty acid synthase activity"/>
    <property type="evidence" value="ECO:0007669"/>
    <property type="project" value="TreeGrafter"/>
</dbReference>
<dbReference type="PANTHER" id="PTHR43775:SF23">
    <property type="entry name" value="FATTY ACID SYNTHASE 3"/>
    <property type="match status" value="1"/>
</dbReference>
<dbReference type="PANTHER" id="PTHR43775">
    <property type="entry name" value="FATTY ACID SYNTHASE"/>
    <property type="match status" value="1"/>
</dbReference>
<dbReference type="GO" id="GO:0006633">
    <property type="term" value="P:fatty acid biosynthetic process"/>
    <property type="evidence" value="ECO:0007669"/>
    <property type="project" value="InterPro"/>
</dbReference>
<protein>
    <recommendedName>
        <fullName evidence="2">Ketosynthase family 3 (KS3) domain-containing protein</fullName>
    </recommendedName>
</protein>
<dbReference type="InterPro" id="IPR050091">
    <property type="entry name" value="PKS_NRPS_Biosynth_Enz"/>
</dbReference>
<accession>A0A834NHM1</accession>
<comment type="caution">
    <text evidence="3">The sequence shown here is derived from an EMBL/GenBank/DDBJ whole genome shotgun (WGS) entry which is preliminary data.</text>
</comment>
<keyword evidence="1" id="KW-0808">Transferase</keyword>
<keyword evidence="4" id="KW-1185">Reference proteome</keyword>
<dbReference type="EMBL" id="JACSDZ010000003">
    <property type="protein sequence ID" value="KAF7409682.1"/>
    <property type="molecule type" value="Genomic_DNA"/>
</dbReference>
<organism evidence="3 4">
    <name type="scientific">Vespula germanica</name>
    <name type="common">German yellow jacket</name>
    <name type="synonym">Paravespula germanica</name>
    <dbReference type="NCBI Taxonomy" id="30212"/>
    <lineage>
        <taxon>Eukaryota</taxon>
        <taxon>Metazoa</taxon>
        <taxon>Ecdysozoa</taxon>
        <taxon>Arthropoda</taxon>
        <taxon>Hexapoda</taxon>
        <taxon>Insecta</taxon>
        <taxon>Pterygota</taxon>
        <taxon>Neoptera</taxon>
        <taxon>Endopterygota</taxon>
        <taxon>Hymenoptera</taxon>
        <taxon>Apocrita</taxon>
        <taxon>Aculeata</taxon>
        <taxon>Vespoidea</taxon>
        <taxon>Vespidae</taxon>
        <taxon>Vespinae</taxon>
        <taxon>Vespula</taxon>
    </lineage>
</organism>
<evidence type="ECO:0000256" key="1">
    <source>
        <dbReference type="ARBA" id="ARBA00022679"/>
    </source>
</evidence>
<dbReference type="SUPFAM" id="SSF53901">
    <property type="entry name" value="Thiolase-like"/>
    <property type="match status" value="1"/>
</dbReference>
<dbReference type="PROSITE" id="PS00606">
    <property type="entry name" value="KS3_1"/>
    <property type="match status" value="1"/>
</dbReference>
<sequence>MMFEHTYEAIIDAEINLQDIRGSRTGVFISVCFSDSETTMHHGNNQADVIVITSSITGPSYNIDTACSSSLYAMENAYRAIRSGQCDYAIVGASIHTCLYRMLNQNGHCKVFDEDANGYTRSKCVSVVFLQKVKTAKRIYATIIHAKTNCDGYKK</sequence>
<dbReference type="Proteomes" id="UP000617340">
    <property type="component" value="Unassembled WGS sequence"/>
</dbReference>
<evidence type="ECO:0000313" key="3">
    <source>
        <dbReference type="EMBL" id="KAF7409682.1"/>
    </source>
</evidence>
<dbReference type="InterPro" id="IPR018201">
    <property type="entry name" value="Ketoacyl_synth_AS"/>
</dbReference>
<reference evidence="3" key="1">
    <citation type="journal article" date="2020" name="G3 (Bethesda)">
        <title>High-Quality Assemblies for Three Invasive Social Wasps from the &lt;i&gt;Vespula&lt;/i&gt; Genus.</title>
        <authorList>
            <person name="Harrop T.W.R."/>
            <person name="Guhlin J."/>
            <person name="McLaughlin G.M."/>
            <person name="Permina E."/>
            <person name="Stockwell P."/>
            <person name="Gilligan J."/>
            <person name="Le Lec M.F."/>
            <person name="Gruber M.A.M."/>
            <person name="Quinn O."/>
            <person name="Lovegrove M."/>
            <person name="Duncan E.J."/>
            <person name="Remnant E.J."/>
            <person name="Van Eeckhoven J."/>
            <person name="Graham B."/>
            <person name="Knapp R.A."/>
            <person name="Langford K.W."/>
            <person name="Kronenberg Z."/>
            <person name="Press M.O."/>
            <person name="Eacker S.M."/>
            <person name="Wilson-Rankin E.E."/>
            <person name="Purcell J."/>
            <person name="Lester P.J."/>
            <person name="Dearden P.K."/>
        </authorList>
    </citation>
    <scope>NUCLEOTIDE SEQUENCE</scope>
    <source>
        <strain evidence="3">Linc-1</strain>
    </source>
</reference>
<dbReference type="Gene3D" id="3.40.47.10">
    <property type="match status" value="1"/>
</dbReference>
<dbReference type="InterPro" id="IPR016039">
    <property type="entry name" value="Thiolase-like"/>
</dbReference>
<dbReference type="InterPro" id="IPR020841">
    <property type="entry name" value="PKS_Beta-ketoAc_synthase_dom"/>
</dbReference>
<evidence type="ECO:0000259" key="2">
    <source>
        <dbReference type="PROSITE" id="PS52004"/>
    </source>
</evidence>
<evidence type="ECO:0000313" key="4">
    <source>
        <dbReference type="Proteomes" id="UP000617340"/>
    </source>
</evidence>